<feature type="domain" description="Cation/H+ exchanger transmembrane" evidence="10">
    <location>
        <begin position="7"/>
        <end position="197"/>
    </location>
</feature>
<keyword evidence="5" id="KW-0732">Signal</keyword>
<evidence type="ECO:0000256" key="2">
    <source>
        <dbReference type="ARBA" id="ARBA00022448"/>
    </source>
</evidence>
<evidence type="ECO:0000313" key="12">
    <source>
        <dbReference type="Proteomes" id="UP000538075"/>
    </source>
</evidence>
<feature type="transmembrane region" description="Helical" evidence="9">
    <location>
        <begin position="54"/>
        <end position="72"/>
    </location>
</feature>
<dbReference type="GO" id="GO:0016020">
    <property type="term" value="C:membrane"/>
    <property type="evidence" value="ECO:0007669"/>
    <property type="project" value="UniProtKB-SubCell"/>
</dbReference>
<dbReference type="AlphaFoldDB" id="A0A838WNW8"/>
<feature type="transmembrane region" description="Helical" evidence="9">
    <location>
        <begin position="110"/>
        <end position="131"/>
    </location>
</feature>
<gene>
    <name evidence="11" type="ORF">FHK98_12565</name>
</gene>
<keyword evidence="6 9" id="KW-1133">Transmembrane helix</keyword>
<feature type="transmembrane region" description="Helical" evidence="9">
    <location>
        <begin position="84"/>
        <end position="104"/>
    </location>
</feature>
<feature type="non-terminal residue" evidence="11">
    <location>
        <position position="1"/>
    </location>
</feature>
<evidence type="ECO:0000256" key="4">
    <source>
        <dbReference type="ARBA" id="ARBA00022692"/>
    </source>
</evidence>
<comment type="subcellular location">
    <subcellularLocation>
        <location evidence="1">Membrane</location>
        <topology evidence="1">Multi-pass membrane protein</topology>
    </subcellularLocation>
</comment>
<feature type="transmembrane region" description="Helical" evidence="9">
    <location>
        <begin position="143"/>
        <end position="166"/>
    </location>
</feature>
<dbReference type="Proteomes" id="UP000538075">
    <property type="component" value="Unassembled WGS sequence"/>
</dbReference>
<accession>A0A838WNW8</accession>
<evidence type="ECO:0000256" key="9">
    <source>
        <dbReference type="SAM" id="Phobius"/>
    </source>
</evidence>
<protein>
    <submittedName>
        <fullName evidence="11">Cation:proton antiporter</fullName>
    </submittedName>
</protein>
<keyword evidence="3" id="KW-0050">Antiport</keyword>
<feature type="transmembrane region" description="Helical" evidence="9">
    <location>
        <begin position="172"/>
        <end position="198"/>
    </location>
</feature>
<sequence length="201" mass="20860">DLVSVFAVAACGGMLAALLKQPVLLGYLVGGMIVGPTGLGLIREVVQVETLAQFGVAFLLFALGVEFSFSQLKKVRAIALGGGGLQIILTIITTVIVCGITGAWETLPAKGVFLGSILSLSSTAVVLKCLMERNETETTHAQVMLGILVIQDLALGLMLAILPALHQPGESIGLALFNAIVRIALFAAGAVVVGIWIMPRI</sequence>
<feature type="transmembrane region" description="Helical" evidence="9">
    <location>
        <begin position="24"/>
        <end position="42"/>
    </location>
</feature>
<reference evidence="11 12" key="1">
    <citation type="journal article" date="2020" name="J. Appl. Phycol.">
        <title>Morphological changes and genome evolution in Raphidiopsis raciborskii CS-506 after 23 years in culture.</title>
        <authorList>
            <person name="Willis A."/>
            <person name="Bent S.J."/>
            <person name="Jameson I.D."/>
        </authorList>
    </citation>
    <scope>NUCLEOTIDE SEQUENCE [LARGE SCALE GENOMIC DNA]</scope>
    <source>
        <strain evidence="11 12">CS-506_A</strain>
    </source>
</reference>
<evidence type="ECO:0000313" key="11">
    <source>
        <dbReference type="EMBL" id="MBA4466317.1"/>
    </source>
</evidence>
<evidence type="ECO:0000256" key="7">
    <source>
        <dbReference type="ARBA" id="ARBA00023065"/>
    </source>
</evidence>
<name>A0A838WNW8_9CYAN</name>
<keyword evidence="7" id="KW-0406">Ion transport</keyword>
<evidence type="ECO:0000259" key="10">
    <source>
        <dbReference type="Pfam" id="PF00999"/>
    </source>
</evidence>
<dbReference type="PANTHER" id="PTHR16254">
    <property type="entry name" value="POTASSIUM/PROTON ANTIPORTER-RELATED"/>
    <property type="match status" value="1"/>
</dbReference>
<dbReference type="InterPro" id="IPR045158">
    <property type="entry name" value="KEA4/5/6-like"/>
</dbReference>
<proteinExistence type="predicted"/>
<evidence type="ECO:0000256" key="6">
    <source>
        <dbReference type="ARBA" id="ARBA00022989"/>
    </source>
</evidence>
<dbReference type="EMBL" id="VDFG01000833">
    <property type="protein sequence ID" value="MBA4466317.1"/>
    <property type="molecule type" value="Genomic_DNA"/>
</dbReference>
<organism evidence="11 12">
    <name type="scientific">Cylindrospermopsis raciborskii CS-506_A</name>
    <dbReference type="NCBI Taxonomy" id="2585140"/>
    <lineage>
        <taxon>Bacteria</taxon>
        <taxon>Bacillati</taxon>
        <taxon>Cyanobacteriota</taxon>
        <taxon>Cyanophyceae</taxon>
        <taxon>Nostocales</taxon>
        <taxon>Aphanizomenonaceae</taxon>
        <taxon>Cylindrospermopsis</taxon>
    </lineage>
</organism>
<keyword evidence="8 9" id="KW-0472">Membrane</keyword>
<dbReference type="InterPro" id="IPR038770">
    <property type="entry name" value="Na+/solute_symporter_sf"/>
</dbReference>
<keyword evidence="2" id="KW-0813">Transport</keyword>
<dbReference type="PANTHER" id="PTHR16254:SF14">
    <property type="entry name" value="TRANSMEMBRANE AND COILED-COIL DOMAIN-CONTAINING PROTEIN 3"/>
    <property type="match status" value="1"/>
</dbReference>
<dbReference type="Pfam" id="PF00999">
    <property type="entry name" value="Na_H_Exchanger"/>
    <property type="match status" value="1"/>
</dbReference>
<dbReference type="GO" id="GO:0015386">
    <property type="term" value="F:potassium:proton antiporter activity"/>
    <property type="evidence" value="ECO:0007669"/>
    <property type="project" value="InterPro"/>
</dbReference>
<keyword evidence="4 9" id="KW-0812">Transmembrane</keyword>
<evidence type="ECO:0000256" key="8">
    <source>
        <dbReference type="ARBA" id="ARBA00023136"/>
    </source>
</evidence>
<comment type="caution">
    <text evidence="11">The sequence shown here is derived from an EMBL/GenBank/DDBJ whole genome shotgun (WGS) entry which is preliminary data.</text>
</comment>
<evidence type="ECO:0000256" key="1">
    <source>
        <dbReference type="ARBA" id="ARBA00004141"/>
    </source>
</evidence>
<dbReference type="InterPro" id="IPR006153">
    <property type="entry name" value="Cation/H_exchanger_TM"/>
</dbReference>
<evidence type="ECO:0000256" key="5">
    <source>
        <dbReference type="ARBA" id="ARBA00022729"/>
    </source>
</evidence>
<dbReference type="Gene3D" id="1.20.1530.20">
    <property type="match status" value="1"/>
</dbReference>
<feature type="non-terminal residue" evidence="11">
    <location>
        <position position="201"/>
    </location>
</feature>
<evidence type="ECO:0000256" key="3">
    <source>
        <dbReference type="ARBA" id="ARBA00022449"/>
    </source>
</evidence>